<protein>
    <submittedName>
        <fullName evidence="2">Uncharacterized protein</fullName>
    </submittedName>
</protein>
<feature type="transmembrane region" description="Helical" evidence="1">
    <location>
        <begin position="29"/>
        <end position="49"/>
    </location>
</feature>
<keyword evidence="1" id="KW-0472">Membrane</keyword>
<dbReference type="AlphaFoldDB" id="A0A8S1XEQ5"/>
<evidence type="ECO:0000313" key="3">
    <source>
        <dbReference type="Proteomes" id="UP000683925"/>
    </source>
</evidence>
<accession>A0A8S1XEQ5</accession>
<proteinExistence type="predicted"/>
<keyword evidence="1" id="KW-1133">Transmembrane helix</keyword>
<keyword evidence="1" id="KW-0812">Transmembrane</keyword>
<evidence type="ECO:0000256" key="1">
    <source>
        <dbReference type="SAM" id="Phobius"/>
    </source>
</evidence>
<sequence>MTYAIAAIFRAKFNILAIIFNTRNLLNKYYVANNGRVVSVLATILWLFMTLVQDDYLDIAFVLQFCKLTIMMVYWFMLTMNVEYLSSQLVYV</sequence>
<keyword evidence="3" id="KW-1185">Reference proteome</keyword>
<organism evidence="2 3">
    <name type="scientific">Paramecium octaurelia</name>
    <dbReference type="NCBI Taxonomy" id="43137"/>
    <lineage>
        <taxon>Eukaryota</taxon>
        <taxon>Sar</taxon>
        <taxon>Alveolata</taxon>
        <taxon>Ciliophora</taxon>
        <taxon>Intramacronucleata</taxon>
        <taxon>Oligohymenophorea</taxon>
        <taxon>Peniculida</taxon>
        <taxon>Parameciidae</taxon>
        <taxon>Paramecium</taxon>
    </lineage>
</organism>
<evidence type="ECO:0000313" key="2">
    <source>
        <dbReference type="EMBL" id="CAD8199535.1"/>
    </source>
</evidence>
<dbReference type="EMBL" id="CAJJDP010000119">
    <property type="protein sequence ID" value="CAD8199535.1"/>
    <property type="molecule type" value="Genomic_DNA"/>
</dbReference>
<feature type="transmembrane region" description="Helical" evidence="1">
    <location>
        <begin position="56"/>
        <end position="77"/>
    </location>
</feature>
<dbReference type="Proteomes" id="UP000683925">
    <property type="component" value="Unassembled WGS sequence"/>
</dbReference>
<comment type="caution">
    <text evidence="2">The sequence shown here is derived from an EMBL/GenBank/DDBJ whole genome shotgun (WGS) entry which is preliminary data.</text>
</comment>
<gene>
    <name evidence="2" type="ORF">POCTA_138.1.T1190169</name>
</gene>
<reference evidence="2" key="1">
    <citation type="submission" date="2021-01" db="EMBL/GenBank/DDBJ databases">
        <authorList>
            <consortium name="Genoscope - CEA"/>
            <person name="William W."/>
        </authorList>
    </citation>
    <scope>NUCLEOTIDE SEQUENCE</scope>
</reference>
<name>A0A8S1XEQ5_PAROT</name>